<protein>
    <submittedName>
        <fullName evidence="1">Uncharacterized protein</fullName>
    </submittedName>
</protein>
<accession>A0A6A4S050</accession>
<evidence type="ECO:0000313" key="1">
    <source>
        <dbReference type="EMBL" id="KAF0024571.1"/>
    </source>
</evidence>
<sequence length="87" mass="9801">MSTKPKPKCSHGDLFVCTSQKNAKRSTVRHDRLVLNACLRSLSSAFQELLPPNWSDFFSRHRGNGDLILWDRAATPSVKQTAYAKDP</sequence>
<comment type="caution">
    <text evidence="1">The sequence shown here is derived from an EMBL/GenBank/DDBJ whole genome shotgun (WGS) entry which is preliminary data.</text>
</comment>
<gene>
    <name evidence="1" type="ORF">F2P81_023373</name>
</gene>
<proteinExistence type="predicted"/>
<dbReference type="Proteomes" id="UP000438429">
    <property type="component" value="Unassembled WGS sequence"/>
</dbReference>
<dbReference type="EMBL" id="VEVO01000021">
    <property type="protein sequence ID" value="KAF0024571.1"/>
    <property type="molecule type" value="Genomic_DNA"/>
</dbReference>
<evidence type="ECO:0000313" key="2">
    <source>
        <dbReference type="Proteomes" id="UP000438429"/>
    </source>
</evidence>
<name>A0A6A4S050_SCOMX</name>
<organism evidence="1 2">
    <name type="scientific">Scophthalmus maximus</name>
    <name type="common">Turbot</name>
    <name type="synonym">Psetta maxima</name>
    <dbReference type="NCBI Taxonomy" id="52904"/>
    <lineage>
        <taxon>Eukaryota</taxon>
        <taxon>Metazoa</taxon>
        <taxon>Chordata</taxon>
        <taxon>Craniata</taxon>
        <taxon>Vertebrata</taxon>
        <taxon>Euteleostomi</taxon>
        <taxon>Actinopterygii</taxon>
        <taxon>Neopterygii</taxon>
        <taxon>Teleostei</taxon>
        <taxon>Neoteleostei</taxon>
        <taxon>Acanthomorphata</taxon>
        <taxon>Carangaria</taxon>
        <taxon>Pleuronectiformes</taxon>
        <taxon>Pleuronectoidei</taxon>
        <taxon>Scophthalmidae</taxon>
        <taxon>Scophthalmus</taxon>
    </lineage>
</organism>
<dbReference type="AlphaFoldDB" id="A0A6A4S050"/>
<reference evidence="1 2" key="1">
    <citation type="submission" date="2019-06" db="EMBL/GenBank/DDBJ databases">
        <title>Draft genomes of female and male turbot (Scophthalmus maximus).</title>
        <authorList>
            <person name="Xu H."/>
            <person name="Xu X.-W."/>
            <person name="Shao C."/>
            <person name="Chen S."/>
        </authorList>
    </citation>
    <scope>NUCLEOTIDE SEQUENCE [LARGE SCALE GENOMIC DNA]</scope>
    <source>
        <strain evidence="1">Ysfricsl-2016a</strain>
        <tissue evidence="1">Blood</tissue>
    </source>
</reference>